<feature type="domain" description="Protein kinase" evidence="2">
    <location>
        <begin position="64"/>
        <end position="253"/>
    </location>
</feature>
<dbReference type="InterPro" id="IPR001245">
    <property type="entry name" value="Ser-Thr/Tyr_kinase_cat_dom"/>
</dbReference>
<proteinExistence type="predicted"/>
<gene>
    <name evidence="3" type="ORF">AMORRO_LOCUS6577</name>
</gene>
<sequence length="253" mass="30232">MYIDAGDHECFDSYFCAECIRRFFQEQPSRWTSGNSEIDKIIRKSQESLFAIKEPLEWIPFEQFHNVKKIDEGAFSTVYSANWRDGPLFRKDLPKKVFLKIITASFILLYLLYTGYFFSTIWLFCVCYLWLKKTEKRHRTFHREGMIKVILKKLKRSQDISVEFINELRVYHKLYCKDMRLRVVRLFGISKNPTDGEFIMVLEYCEHGNMRQYLESNSNCQNLRFIHNNLHSGNLLFTKFSFSSVPIMKIADK</sequence>
<dbReference type="GO" id="GO:0004672">
    <property type="term" value="F:protein kinase activity"/>
    <property type="evidence" value="ECO:0007669"/>
    <property type="project" value="InterPro"/>
</dbReference>
<dbReference type="PROSITE" id="PS50011">
    <property type="entry name" value="PROTEIN_KINASE_DOM"/>
    <property type="match status" value="1"/>
</dbReference>
<keyword evidence="4" id="KW-1185">Reference proteome</keyword>
<dbReference type="InterPro" id="IPR000719">
    <property type="entry name" value="Prot_kinase_dom"/>
</dbReference>
<dbReference type="GO" id="GO:0005524">
    <property type="term" value="F:ATP binding"/>
    <property type="evidence" value="ECO:0007669"/>
    <property type="project" value="InterPro"/>
</dbReference>
<organism evidence="3 4">
    <name type="scientific">Acaulospora morrowiae</name>
    <dbReference type="NCBI Taxonomy" id="94023"/>
    <lineage>
        <taxon>Eukaryota</taxon>
        <taxon>Fungi</taxon>
        <taxon>Fungi incertae sedis</taxon>
        <taxon>Mucoromycota</taxon>
        <taxon>Glomeromycotina</taxon>
        <taxon>Glomeromycetes</taxon>
        <taxon>Diversisporales</taxon>
        <taxon>Acaulosporaceae</taxon>
        <taxon>Acaulospora</taxon>
    </lineage>
</organism>
<keyword evidence="1" id="KW-1133">Transmembrane helix</keyword>
<name>A0A9N9G0L9_9GLOM</name>
<reference evidence="3" key="1">
    <citation type="submission" date="2021-06" db="EMBL/GenBank/DDBJ databases">
        <authorList>
            <person name="Kallberg Y."/>
            <person name="Tangrot J."/>
            <person name="Rosling A."/>
        </authorList>
    </citation>
    <scope>NUCLEOTIDE SEQUENCE</scope>
    <source>
        <strain evidence="3">CL551</strain>
    </source>
</reference>
<protein>
    <submittedName>
        <fullName evidence="3">11169_t:CDS:1</fullName>
    </submittedName>
</protein>
<dbReference type="Gene3D" id="1.10.510.10">
    <property type="entry name" value="Transferase(Phosphotransferase) domain 1"/>
    <property type="match status" value="1"/>
</dbReference>
<comment type="caution">
    <text evidence="3">The sequence shown here is derived from an EMBL/GenBank/DDBJ whole genome shotgun (WGS) entry which is preliminary data.</text>
</comment>
<evidence type="ECO:0000313" key="4">
    <source>
        <dbReference type="Proteomes" id="UP000789342"/>
    </source>
</evidence>
<evidence type="ECO:0000256" key="1">
    <source>
        <dbReference type="SAM" id="Phobius"/>
    </source>
</evidence>
<dbReference type="InterPro" id="IPR011009">
    <property type="entry name" value="Kinase-like_dom_sf"/>
</dbReference>
<dbReference type="AlphaFoldDB" id="A0A9N9G0L9"/>
<accession>A0A9N9G0L9</accession>
<feature type="transmembrane region" description="Helical" evidence="1">
    <location>
        <begin position="98"/>
        <end position="131"/>
    </location>
</feature>
<evidence type="ECO:0000259" key="2">
    <source>
        <dbReference type="PROSITE" id="PS50011"/>
    </source>
</evidence>
<dbReference type="Pfam" id="PF07714">
    <property type="entry name" value="PK_Tyr_Ser-Thr"/>
    <property type="match status" value="1"/>
</dbReference>
<keyword evidence="1" id="KW-0812">Transmembrane</keyword>
<dbReference type="SUPFAM" id="SSF56112">
    <property type="entry name" value="Protein kinase-like (PK-like)"/>
    <property type="match status" value="1"/>
</dbReference>
<keyword evidence="1" id="KW-0472">Membrane</keyword>
<dbReference type="Proteomes" id="UP000789342">
    <property type="component" value="Unassembled WGS sequence"/>
</dbReference>
<dbReference type="OrthoDB" id="10261027at2759"/>
<dbReference type="EMBL" id="CAJVPV010004430">
    <property type="protein sequence ID" value="CAG8573365.1"/>
    <property type="molecule type" value="Genomic_DNA"/>
</dbReference>
<evidence type="ECO:0000313" key="3">
    <source>
        <dbReference type="EMBL" id="CAG8573365.1"/>
    </source>
</evidence>